<dbReference type="Proteomes" id="UP000470082">
    <property type="component" value="Unassembled WGS sequence"/>
</dbReference>
<keyword evidence="2" id="KW-1185">Reference proteome</keyword>
<dbReference type="AlphaFoldDB" id="A0A7X2N3U2"/>
<protein>
    <submittedName>
        <fullName evidence="1">Uncharacterized protein</fullName>
    </submittedName>
</protein>
<sequence>MQEILKGKNTESSFEDVSFLLGRIGRYAEKCLLKYINKETMPDGKLYWNVLSRTVIPIVKEAHKLINDLVITVQLIQDYKQNIGISPIRTKFNQERIESIINKLMVLQDEVMKINRDELWNQVDEVMKRSIENSTRSIFDEYIKQNAANRASVRIAAKIVRKIHSETCEWCRSLAGVYIYGQEPHEVYQRHDNCDCTVEYFCEKGRQNIWESNNSWLEENEYEKKERITVIISKGKTVDDYNKKLKRINIDKLYENELTNDKIKLEKDIKLSTNNLFNSHDPSGIYDMAKKVVPLDGYDDVFIHGDEFGFAVIDANGKQISYTIREIAEILNKYGKFENDSIRLCSCRTGANSGAAAQGIANLTGKNVLAPTKDLWIKQEDDKGICEKEIKHMVNGNCLFQRGDLYEINIIL</sequence>
<comment type="caution">
    <text evidence="1">The sequence shown here is derived from an EMBL/GenBank/DDBJ whole genome shotgun (WGS) entry which is preliminary data.</text>
</comment>
<dbReference type="RefSeq" id="WP_205946477.1">
    <property type="nucleotide sequence ID" value="NZ_VUMM01000016.1"/>
</dbReference>
<reference evidence="1 2" key="1">
    <citation type="submission" date="2019-08" db="EMBL/GenBank/DDBJ databases">
        <title>In-depth cultivation of the pig gut microbiome towards novel bacterial diversity and tailored functional studies.</title>
        <authorList>
            <person name="Wylensek D."/>
            <person name="Hitch T.C.A."/>
            <person name="Clavel T."/>
        </authorList>
    </citation>
    <scope>NUCLEOTIDE SEQUENCE [LARGE SCALE GENOMIC DNA]</scope>
    <source>
        <strain evidence="1 2">LKV-178-WT-2G</strain>
    </source>
</reference>
<organism evidence="1 2">
    <name type="scientific">Floccifex porci</name>
    <dbReference type="NCBI Taxonomy" id="2606629"/>
    <lineage>
        <taxon>Bacteria</taxon>
        <taxon>Bacillati</taxon>
        <taxon>Bacillota</taxon>
        <taxon>Erysipelotrichia</taxon>
        <taxon>Erysipelotrichales</taxon>
        <taxon>Erysipelotrichaceae</taxon>
        <taxon>Floccifex</taxon>
    </lineage>
</organism>
<accession>A0A7X2N3U2</accession>
<gene>
    <name evidence="1" type="ORF">FYJ50_07625</name>
</gene>
<proteinExistence type="predicted"/>
<evidence type="ECO:0000313" key="1">
    <source>
        <dbReference type="EMBL" id="MSS01960.1"/>
    </source>
</evidence>
<evidence type="ECO:0000313" key="2">
    <source>
        <dbReference type="Proteomes" id="UP000470082"/>
    </source>
</evidence>
<dbReference type="EMBL" id="VUMM01000016">
    <property type="protein sequence ID" value="MSS01960.1"/>
    <property type="molecule type" value="Genomic_DNA"/>
</dbReference>
<name>A0A7X2N3U2_9FIRM</name>